<proteinExistence type="predicted"/>
<dbReference type="InterPro" id="IPR036322">
    <property type="entry name" value="WD40_repeat_dom_sf"/>
</dbReference>
<evidence type="ECO:0000256" key="1">
    <source>
        <dbReference type="ARBA" id="ARBA00022737"/>
    </source>
</evidence>
<dbReference type="InterPro" id="IPR015943">
    <property type="entry name" value="WD40/YVTN_repeat-like_dom_sf"/>
</dbReference>
<dbReference type="OrthoDB" id="194358at2759"/>
<dbReference type="InterPro" id="IPR001680">
    <property type="entry name" value="WD40_rpt"/>
</dbReference>
<feature type="domain" description="Nephrocystin 3-like N-terminal" evidence="3">
    <location>
        <begin position="179"/>
        <end position="341"/>
    </location>
</feature>
<protein>
    <submittedName>
        <fullName evidence="4">Putative NACHT and WD domain protein</fullName>
    </submittedName>
</protein>
<dbReference type="Gene3D" id="3.40.50.300">
    <property type="entry name" value="P-loop containing nucleotide triphosphate hydrolases"/>
    <property type="match status" value="1"/>
</dbReference>
<dbReference type="InterPro" id="IPR054471">
    <property type="entry name" value="GPIID_WHD"/>
</dbReference>
<dbReference type="EMBL" id="DF977459">
    <property type="protein sequence ID" value="GAP85781.2"/>
    <property type="molecule type" value="Genomic_DNA"/>
</dbReference>
<keyword evidence="1" id="KW-0677">Repeat</keyword>
<accession>A0A1W2TCT6</accession>
<dbReference type="SUPFAM" id="SSF50978">
    <property type="entry name" value="WD40 repeat-like"/>
    <property type="match status" value="2"/>
</dbReference>
<feature type="domain" description="GPI inositol-deacylase winged helix" evidence="2">
    <location>
        <begin position="444"/>
        <end position="533"/>
    </location>
</feature>
<evidence type="ECO:0000259" key="3">
    <source>
        <dbReference type="Pfam" id="PF24883"/>
    </source>
</evidence>
<keyword evidence="5" id="KW-1185">Reference proteome</keyword>
<gene>
    <name evidence="4" type="ORF">SAMD00023353_1400690</name>
</gene>
<evidence type="ECO:0000313" key="5">
    <source>
        <dbReference type="Proteomes" id="UP000054516"/>
    </source>
</evidence>
<dbReference type="SUPFAM" id="SSF52540">
    <property type="entry name" value="P-loop containing nucleoside triphosphate hydrolases"/>
    <property type="match status" value="1"/>
</dbReference>
<dbReference type="PANTHER" id="PTHR10039:SF16">
    <property type="entry name" value="GPI INOSITOL-DEACYLASE"/>
    <property type="match status" value="1"/>
</dbReference>
<evidence type="ECO:0000313" key="4">
    <source>
        <dbReference type="EMBL" id="GAP85781.2"/>
    </source>
</evidence>
<dbReference type="Pfam" id="PF24883">
    <property type="entry name" value="NPHP3_N"/>
    <property type="match status" value="1"/>
</dbReference>
<reference evidence="4" key="1">
    <citation type="submission" date="2016-03" db="EMBL/GenBank/DDBJ databases">
        <title>Draft genome sequence of Rosellinia necatrix.</title>
        <authorList>
            <person name="Kanematsu S."/>
        </authorList>
    </citation>
    <scope>NUCLEOTIDE SEQUENCE [LARGE SCALE GENOMIC DNA]</scope>
    <source>
        <strain evidence="4">W97</strain>
    </source>
</reference>
<name>A0A1W2TCT6_ROSNE</name>
<dbReference type="Pfam" id="PF22939">
    <property type="entry name" value="WHD_GPIID"/>
    <property type="match status" value="1"/>
</dbReference>
<evidence type="ECO:0000259" key="2">
    <source>
        <dbReference type="Pfam" id="PF22939"/>
    </source>
</evidence>
<dbReference type="InterPro" id="IPR056884">
    <property type="entry name" value="NPHP3-like_N"/>
</dbReference>
<organism evidence="4">
    <name type="scientific">Rosellinia necatrix</name>
    <name type="common">White root-rot fungus</name>
    <dbReference type="NCBI Taxonomy" id="77044"/>
    <lineage>
        <taxon>Eukaryota</taxon>
        <taxon>Fungi</taxon>
        <taxon>Dikarya</taxon>
        <taxon>Ascomycota</taxon>
        <taxon>Pezizomycotina</taxon>
        <taxon>Sordariomycetes</taxon>
        <taxon>Xylariomycetidae</taxon>
        <taxon>Xylariales</taxon>
        <taxon>Xylariaceae</taxon>
        <taxon>Rosellinia</taxon>
    </lineage>
</organism>
<dbReference type="OMA" id="QCNVWEP"/>
<dbReference type="Proteomes" id="UP000054516">
    <property type="component" value="Unassembled WGS sequence"/>
</dbReference>
<dbReference type="SMART" id="SM00320">
    <property type="entry name" value="WD40"/>
    <property type="match status" value="4"/>
</dbReference>
<dbReference type="Gene3D" id="2.130.10.10">
    <property type="entry name" value="YVTN repeat-like/Quinoprotein amine dehydrogenase"/>
    <property type="match status" value="3"/>
</dbReference>
<sequence length="1390" mass="155361">MHERLSGRFHSMYFLATPHKGSDSARLLKNILQAAASSREYVGELERGSAALQSINDEFEQYSRDVSLWSFYETEKMSIGVFSVLIVDPDSATLGYPGEKQMPMNANHRSICKFETPSDPNYIAVRNALAVTVNAVRESASKVNAQLSHQQRLVLQSSLAVDLSVEEDLNSMNDARLDGTCEWVLRKPGFVNWRDSHSTAAPILWLSGKPGSGKSTLASYIVEYLRGVNAECSYFFFRHSDKTKQQLATCFRSLAFQMAVKSTQIRQRILQLRKEGVQLDSDSAQAVWRSLFLYGIFEVNFPKHYWVIDGLDECSDMERIFEPVLGKLDSKTRLRILIISRETADLKYRFSQLGHERVGIETITISDTLQDIGLLVETKSRAFLVKDDHHRTALVQTILEKATGSFLWASLILEELAASYSEEEMERVLEDIPRDMESLYERTLETMSYTTRGKDLIQATLTWTVCALRPLIVSEFEAALKIHIRGTFPQLERSIATLCGQLVIIDKLNKVQIVHETAKAYLLANTTSEFAVDATRGHTDLARVCLQYLIGEEMKPLRTGRRAPGANLAAKRSAFSSYACHSVFWHVSKADPGDSEVRSLVAQLLSRNILSWIEAIASKDDLVPLIRASKHLQIYYSKCAAENSSVFPEMKSTKGWAIDLIRITAKFSRVLVAYPAAIYSLIPPVCPRESMIKQISTKSRKLSVNGLSNMEWDDRLTSIEYHDGRTVVLCHGDGFFAVGLDNGSIHLYHSNSCREYKILRHGEVIKFLQARQRTDLLASCGRSFVRVWNVRTGSTVFNFQALLRPVAMIFIDSVLLIASARNMIASWDTDSDDTQQTDRPWTNVSGDILPQPCAVTLSGSHRMLAAAYAHSPIILWDLDEDAYYGTTGKKMPNGETSTHMITSMVFNPVPTLELLVASYSDGEMVLLDPFNDTELARVRAGCHALTASPNGRFIAGGAGSGIIHIYEFETLKLIYRVKASELFINKLEFSGDGQRLLDIRGPQCNVWEPVVLLRDDAGDESGDETTASAVETVVTGSRIKISVIILHNEEDVAICGRDDGSVALFSLKTASLTRVMYKHHIPVKFLVWWQKERSIMSTDASGTITARRVGHPTILDTAADTPLFHSRLNTGAAIVQVLQNEDTGRFIISTRESDHLWNMEGREEEVRQHEGHESIRMWAQHPRSREHVVCVDGGTVRVFAWNNWTQIATSRINIDLTGLQLKGVRTHVSTLEKETLLVELSELDGSVGTRGFHLFDIGGLLDENGSSRAPTDNDESPLPATILTPLFEARVSALVPSVAHIIQIDSHGRLLFLDDESWVASVNLQDVAEGLTSYTRHFFVPYEWLLGVRSMPVVISQREVVIARNDDLVVIKGGLDFAETVTVKMLTAPK</sequence>
<dbReference type="PANTHER" id="PTHR10039">
    <property type="entry name" value="AMELOGENIN"/>
    <property type="match status" value="1"/>
</dbReference>
<dbReference type="InterPro" id="IPR027417">
    <property type="entry name" value="P-loop_NTPase"/>
</dbReference>